<name>A0ABT1W8M2_9PROT</name>
<feature type="domain" description="Hint" evidence="1">
    <location>
        <begin position="384"/>
        <end position="492"/>
    </location>
</feature>
<organism evidence="2 3">
    <name type="scientific">Endosaccharibacter trunci</name>
    <dbReference type="NCBI Taxonomy" id="2812733"/>
    <lineage>
        <taxon>Bacteria</taxon>
        <taxon>Pseudomonadati</taxon>
        <taxon>Pseudomonadota</taxon>
        <taxon>Alphaproteobacteria</taxon>
        <taxon>Acetobacterales</taxon>
        <taxon>Acetobacteraceae</taxon>
        <taxon>Endosaccharibacter</taxon>
    </lineage>
</organism>
<reference evidence="2 3" key="1">
    <citation type="submission" date="2022-06" db="EMBL/GenBank/DDBJ databases">
        <title>Endosaccharibacter gen. nov., sp. nov., endophytic bacteria isolated from sugarcane.</title>
        <authorList>
            <person name="Pitiwittayakul N."/>
            <person name="Yukphan P."/>
            <person name="Charoenyingcharoen P."/>
            <person name="Tanasupawat S."/>
        </authorList>
    </citation>
    <scope>NUCLEOTIDE SEQUENCE [LARGE SCALE GENOMIC DNA]</scope>
    <source>
        <strain evidence="2 3">KSS8</strain>
    </source>
</reference>
<evidence type="ECO:0000313" key="3">
    <source>
        <dbReference type="Proteomes" id="UP001524587"/>
    </source>
</evidence>
<accession>A0ABT1W8M2</accession>
<dbReference type="Pfam" id="PF13403">
    <property type="entry name" value="Hint_2"/>
    <property type="match status" value="1"/>
</dbReference>
<comment type="caution">
    <text evidence="2">The sequence shown here is derived from an EMBL/GenBank/DDBJ whole genome shotgun (WGS) entry which is preliminary data.</text>
</comment>
<evidence type="ECO:0000313" key="2">
    <source>
        <dbReference type="EMBL" id="MCQ8278582.1"/>
    </source>
</evidence>
<protein>
    <submittedName>
        <fullName evidence="2">Hint domain-containing protein</fullName>
    </submittedName>
</protein>
<keyword evidence="3" id="KW-1185">Reference proteome</keyword>
<dbReference type="InterPro" id="IPR028992">
    <property type="entry name" value="Hedgehog/Intein_dom"/>
</dbReference>
<proteinExistence type="predicted"/>
<sequence>MSTIFANGTIAAGTTLTGSSGLDQLGASPLSTITNNGTVLFAETGVFAPQLWFYGNLLNNGVISASVAAPTGGATVQMGAGSTSSLLNNTGTISINDSNAISGATLNLFYGSINNTGTLSATLSGASTVNWYNANVSNGGSVLISSTGATGATVDLGGALLTMANTGSFTVNEGGASSGSTFNSFYGQLNNSGTYNFTASSGPGGATSHWFNTVNNSGTMNLASNNNGRTIENASGFDGTLNNNGALNISGFDVYANQLAGTGTVNLGSHGDFRLLATTASASGQTINFSTVSNNGTLILDGTNFAGKIRGFGTGDHIDLSLLAPFGVNLAYNGTTGMLSVSPLFGSTYITLDVGLGYTASAFQEAANFDDGLLGTQITYNGTAPCFLPGTLIATPQGERPVEEIVAGDAVLTLSGDRLVPATVRWTGSRTLRVRPGIDPLDAYPVRIRRSAFAPGAPHKDLLVTSEHCVLVDGRLVPARMLVNGGSIVVDTTITCYSFHHVELDRHAILMSDGLATESYLDTGNRSMFAQSERPALHPDFALAPAHASWDDAAAPLATDASFVRPVWERLAERAALMGHTLPSRLAPVSDADPHLLTEAGERLDPVLADGSVLAFVVPAGAGRLYLASRAARPSDVIGPFLDDRRALGVKVGRIGVAAGRDRCVLGRDASAQGWHDGEADGCWTDGRALLPVEASEGKALYLDIEIVAVGLYPAVVAPEEVRLAA</sequence>
<gene>
    <name evidence="2" type="ORF">NFI95_08970</name>
</gene>
<dbReference type="InterPro" id="IPR036844">
    <property type="entry name" value="Hint_dom_sf"/>
</dbReference>
<evidence type="ECO:0000259" key="1">
    <source>
        <dbReference type="SMART" id="SM00306"/>
    </source>
</evidence>
<dbReference type="EMBL" id="JAMSKV010000006">
    <property type="protein sequence ID" value="MCQ8278582.1"/>
    <property type="molecule type" value="Genomic_DNA"/>
</dbReference>
<dbReference type="Proteomes" id="UP001524587">
    <property type="component" value="Unassembled WGS sequence"/>
</dbReference>
<dbReference type="SMART" id="SM00306">
    <property type="entry name" value="HintN"/>
    <property type="match status" value="1"/>
</dbReference>
<dbReference type="Gene3D" id="2.170.16.10">
    <property type="entry name" value="Hedgehog/Intein (Hint) domain"/>
    <property type="match status" value="1"/>
</dbReference>
<dbReference type="SUPFAM" id="SSF51294">
    <property type="entry name" value="Hedgehog/intein (Hint) domain"/>
    <property type="match status" value="1"/>
</dbReference>
<dbReference type="InterPro" id="IPR003587">
    <property type="entry name" value="Hint_dom_N"/>
</dbReference>
<dbReference type="RefSeq" id="WP_422864058.1">
    <property type="nucleotide sequence ID" value="NZ_JAMSKV010000006.1"/>
</dbReference>